<name>A0A167K4E3_CALVF</name>
<feature type="compositionally biased region" description="Polar residues" evidence="1">
    <location>
        <begin position="164"/>
        <end position="175"/>
    </location>
</feature>
<feature type="region of interest" description="Disordered" evidence="1">
    <location>
        <begin position="150"/>
        <end position="205"/>
    </location>
</feature>
<sequence length="298" mass="31772">MSRKTASTQDEASFIRQHLASLGQLRTGYDRDYVPPLSELPRRPPIVPIEVLPPPEKDAAEPETNTLTITVKSLKPALSFPLTISPLDPISALKSQLAAHPRAPPAAAQRLLLKGKALADSRLVKEYDILSGAVVTLMVKPGVVWTGEEQRDSTAMDVDVPSPTLDTGASFSPQLTPGGHPIPTLTLSTEVPSRPQSPGAPQLPNTVHTVPINTDILTASQPGPQPDPGTSASYHQTISSAQFWTRLFGFLKLQFEEEEDAAQALEDFLLASKSALSAGEIARIRETVGISGMGGKGL</sequence>
<dbReference type="Gene3D" id="3.10.20.90">
    <property type="entry name" value="Phosphatidylinositol 3-kinase Catalytic Subunit, Chain A, domain 1"/>
    <property type="match status" value="1"/>
</dbReference>
<keyword evidence="4" id="KW-1185">Reference proteome</keyword>
<reference evidence="3 4" key="1">
    <citation type="journal article" date="2016" name="Mol. Biol. Evol.">
        <title>Comparative Genomics of Early-Diverging Mushroom-Forming Fungi Provides Insights into the Origins of Lignocellulose Decay Capabilities.</title>
        <authorList>
            <person name="Nagy L.G."/>
            <person name="Riley R."/>
            <person name="Tritt A."/>
            <person name="Adam C."/>
            <person name="Daum C."/>
            <person name="Floudas D."/>
            <person name="Sun H."/>
            <person name="Yadav J.S."/>
            <person name="Pangilinan J."/>
            <person name="Larsson K.H."/>
            <person name="Matsuura K."/>
            <person name="Barry K."/>
            <person name="Labutti K."/>
            <person name="Kuo R."/>
            <person name="Ohm R.A."/>
            <person name="Bhattacharya S.S."/>
            <person name="Shirouzu T."/>
            <person name="Yoshinaga Y."/>
            <person name="Martin F.M."/>
            <person name="Grigoriev I.V."/>
            <person name="Hibbett D.S."/>
        </authorList>
    </citation>
    <scope>NUCLEOTIDE SEQUENCE [LARGE SCALE GENOMIC DNA]</scope>
    <source>
        <strain evidence="3 4">TUFC12733</strain>
    </source>
</reference>
<proteinExistence type="predicted"/>
<dbReference type="STRING" id="1330018.A0A167K4E3"/>
<gene>
    <name evidence="3" type="ORF">CALVIDRAFT_501842</name>
</gene>
<organism evidence="3 4">
    <name type="scientific">Calocera viscosa (strain TUFC12733)</name>
    <dbReference type="NCBI Taxonomy" id="1330018"/>
    <lineage>
        <taxon>Eukaryota</taxon>
        <taxon>Fungi</taxon>
        <taxon>Dikarya</taxon>
        <taxon>Basidiomycota</taxon>
        <taxon>Agaricomycotina</taxon>
        <taxon>Dacrymycetes</taxon>
        <taxon>Dacrymycetales</taxon>
        <taxon>Dacrymycetaceae</taxon>
        <taxon>Calocera</taxon>
    </lineage>
</organism>
<evidence type="ECO:0000313" key="4">
    <source>
        <dbReference type="Proteomes" id="UP000076738"/>
    </source>
</evidence>
<dbReference type="EMBL" id="KV417296">
    <property type="protein sequence ID" value="KZO94244.1"/>
    <property type="molecule type" value="Genomic_DNA"/>
</dbReference>
<dbReference type="OrthoDB" id="428577at2759"/>
<dbReference type="SUPFAM" id="SSF54236">
    <property type="entry name" value="Ubiquitin-like"/>
    <property type="match status" value="1"/>
</dbReference>
<evidence type="ECO:0000256" key="1">
    <source>
        <dbReference type="SAM" id="MobiDB-lite"/>
    </source>
</evidence>
<dbReference type="Pfam" id="PF00240">
    <property type="entry name" value="ubiquitin"/>
    <property type="match status" value="1"/>
</dbReference>
<feature type="domain" description="Ubiquitin-like" evidence="2">
    <location>
        <begin position="67"/>
        <end position="140"/>
    </location>
</feature>
<evidence type="ECO:0000313" key="3">
    <source>
        <dbReference type="EMBL" id="KZO94244.1"/>
    </source>
</evidence>
<dbReference type="AlphaFoldDB" id="A0A167K4E3"/>
<dbReference type="PROSITE" id="PS50053">
    <property type="entry name" value="UBIQUITIN_2"/>
    <property type="match status" value="1"/>
</dbReference>
<dbReference type="SMART" id="SM00213">
    <property type="entry name" value="UBQ"/>
    <property type="match status" value="1"/>
</dbReference>
<dbReference type="InterPro" id="IPR000626">
    <property type="entry name" value="Ubiquitin-like_dom"/>
</dbReference>
<accession>A0A167K4E3</accession>
<dbReference type="InterPro" id="IPR029071">
    <property type="entry name" value="Ubiquitin-like_domsf"/>
</dbReference>
<feature type="compositionally biased region" description="Polar residues" evidence="1">
    <location>
        <begin position="185"/>
        <end position="196"/>
    </location>
</feature>
<evidence type="ECO:0000259" key="2">
    <source>
        <dbReference type="PROSITE" id="PS50053"/>
    </source>
</evidence>
<protein>
    <recommendedName>
        <fullName evidence="2">Ubiquitin-like domain-containing protein</fullName>
    </recommendedName>
</protein>
<dbReference type="Proteomes" id="UP000076738">
    <property type="component" value="Unassembled WGS sequence"/>
</dbReference>